<feature type="signal peptide" evidence="2">
    <location>
        <begin position="1"/>
        <end position="24"/>
    </location>
</feature>
<reference evidence="4 5" key="2">
    <citation type="journal article" date="2011" name="J. Bacteriol.">
        <title>Complete genome sequence of the anaerobic, halophilic alkalithermophile Natranaerobius thermophilus JW/NM-WN-LF.</title>
        <authorList>
            <person name="Zhao B."/>
            <person name="Mesbah N.M."/>
            <person name="Dalin E."/>
            <person name="Goodwin L."/>
            <person name="Nolan M."/>
            <person name="Pitluck S."/>
            <person name="Chertkov O."/>
            <person name="Brettin T.S."/>
            <person name="Han J."/>
            <person name="Larimer F.W."/>
            <person name="Land M.L."/>
            <person name="Hauser L."/>
            <person name="Kyrpides N."/>
            <person name="Wiegel J."/>
        </authorList>
    </citation>
    <scope>NUCLEOTIDE SEQUENCE [LARGE SCALE GENOMIC DNA]</scope>
    <source>
        <strain evidence="5">ATCC BAA-1301 / DSM 18059 / JW/NM-WN-LF</strain>
    </source>
</reference>
<accession>B2A1B4</accession>
<sequence>MINKFIPVLLIPALILSLSITAVSAIDDWEQEAEEAGVEVVDVYVNDSLIDLQDQPAFIDENNRTLVPLRFVTEALDGYADWVGSEDRVDVQREDIEMELHIGQNTYQRNGRTETMDTAPAITGANRTVVPLRFVSEGLGAEVDWESDENAVYIWDERTEDDTDEEEPSESDDIVEEIKNNPLPDPEDVEPLTGDSELDREIDKAYVEHEDNHEDTLFDDAYSENFHGIVNVFEDDGIEDAKRILYRRTQDEEEVEEYIEFMQEEASIVHEYFDINGQEVGLSGSSIEVRY</sequence>
<protein>
    <submittedName>
        <fullName evidence="4">Copper amine oxidase domain protein</fullName>
    </submittedName>
</protein>
<evidence type="ECO:0000256" key="2">
    <source>
        <dbReference type="SAM" id="SignalP"/>
    </source>
</evidence>
<dbReference type="STRING" id="457570.Nther_2489"/>
<gene>
    <name evidence="4" type="ordered locus">Nther_2489</name>
</gene>
<dbReference type="Pfam" id="PF07833">
    <property type="entry name" value="Cu_amine_oxidN1"/>
    <property type="match status" value="1"/>
</dbReference>
<evidence type="ECO:0000259" key="3">
    <source>
        <dbReference type="Pfam" id="PF07833"/>
    </source>
</evidence>
<dbReference type="InterPro" id="IPR012854">
    <property type="entry name" value="Cu_amine_oxidase-like_N"/>
</dbReference>
<evidence type="ECO:0000256" key="1">
    <source>
        <dbReference type="SAM" id="MobiDB-lite"/>
    </source>
</evidence>
<dbReference type="Gene3D" id="3.30.457.10">
    <property type="entry name" value="Copper amine oxidase-like, N-terminal domain"/>
    <property type="match status" value="2"/>
</dbReference>
<dbReference type="OrthoDB" id="9769314at2"/>
<dbReference type="RefSeq" id="WP_012448896.1">
    <property type="nucleotide sequence ID" value="NC_010718.1"/>
</dbReference>
<organism evidence="4 5">
    <name type="scientific">Natranaerobius thermophilus (strain ATCC BAA-1301 / DSM 18059 / JW/NM-WN-LF)</name>
    <dbReference type="NCBI Taxonomy" id="457570"/>
    <lineage>
        <taxon>Bacteria</taxon>
        <taxon>Bacillati</taxon>
        <taxon>Bacillota</taxon>
        <taxon>Clostridia</taxon>
        <taxon>Natranaerobiales</taxon>
        <taxon>Natranaerobiaceae</taxon>
        <taxon>Natranaerobius</taxon>
    </lineage>
</organism>
<keyword evidence="2" id="KW-0732">Signal</keyword>
<name>B2A1B4_NATTJ</name>
<feature type="compositionally biased region" description="Acidic residues" evidence="1">
    <location>
        <begin position="185"/>
        <end position="196"/>
    </location>
</feature>
<dbReference type="EMBL" id="CP001034">
    <property type="protein sequence ID" value="ACB86052.1"/>
    <property type="molecule type" value="Genomic_DNA"/>
</dbReference>
<dbReference type="InterPro" id="IPR036582">
    <property type="entry name" value="Mao_N_sf"/>
</dbReference>
<feature type="compositionally biased region" description="Acidic residues" evidence="1">
    <location>
        <begin position="158"/>
        <end position="175"/>
    </location>
</feature>
<evidence type="ECO:0000313" key="4">
    <source>
        <dbReference type="EMBL" id="ACB86052.1"/>
    </source>
</evidence>
<feature type="chain" id="PRO_5038440823" evidence="2">
    <location>
        <begin position="25"/>
        <end position="291"/>
    </location>
</feature>
<proteinExistence type="predicted"/>
<dbReference type="KEGG" id="nth:Nther_2489"/>
<dbReference type="HOGENOM" id="CLU_955899_0_0_9"/>
<dbReference type="Proteomes" id="UP000001683">
    <property type="component" value="Chromosome"/>
</dbReference>
<evidence type="ECO:0000313" key="5">
    <source>
        <dbReference type="Proteomes" id="UP000001683"/>
    </source>
</evidence>
<dbReference type="InParanoid" id="B2A1B4"/>
<feature type="domain" description="Copper amine oxidase-like N-terminal" evidence="3">
    <location>
        <begin position="45"/>
        <end position="154"/>
    </location>
</feature>
<feature type="region of interest" description="Disordered" evidence="1">
    <location>
        <begin position="157"/>
        <end position="197"/>
    </location>
</feature>
<dbReference type="SUPFAM" id="SSF55383">
    <property type="entry name" value="Copper amine oxidase, domain N"/>
    <property type="match status" value="1"/>
</dbReference>
<reference evidence="4 5" key="1">
    <citation type="submission" date="2008-04" db="EMBL/GenBank/DDBJ databases">
        <title>Complete sequence of chromosome of Natranaerobius thermophilus JW/NM-WN-LF.</title>
        <authorList>
            <consortium name="US DOE Joint Genome Institute"/>
            <person name="Copeland A."/>
            <person name="Lucas S."/>
            <person name="Lapidus A."/>
            <person name="Glavina del Rio T."/>
            <person name="Dalin E."/>
            <person name="Tice H."/>
            <person name="Bruce D."/>
            <person name="Goodwin L."/>
            <person name="Pitluck S."/>
            <person name="Chertkov O."/>
            <person name="Brettin T."/>
            <person name="Detter J.C."/>
            <person name="Han C."/>
            <person name="Kuske C.R."/>
            <person name="Schmutz J."/>
            <person name="Larimer F."/>
            <person name="Land M."/>
            <person name="Hauser L."/>
            <person name="Kyrpides N."/>
            <person name="Lykidis A."/>
            <person name="Mesbah N.M."/>
            <person name="Wiegel J."/>
        </authorList>
    </citation>
    <scope>NUCLEOTIDE SEQUENCE [LARGE SCALE GENOMIC DNA]</scope>
    <source>
        <strain evidence="5">ATCC BAA-1301 / DSM 18059 / JW/NM-WN-LF</strain>
    </source>
</reference>
<keyword evidence="5" id="KW-1185">Reference proteome</keyword>
<dbReference type="eggNOG" id="COG4991">
    <property type="taxonomic scope" value="Bacteria"/>
</dbReference>
<dbReference type="AlphaFoldDB" id="B2A1B4"/>